<accession>A0ABT8LB76</accession>
<gene>
    <name evidence="5" type="ORF">QQ020_23175</name>
</gene>
<dbReference type="InterPro" id="IPR011519">
    <property type="entry name" value="UnbV_ASPIC"/>
</dbReference>
<dbReference type="SMART" id="SM00191">
    <property type="entry name" value="Int_alpha"/>
    <property type="match status" value="3"/>
</dbReference>
<evidence type="ECO:0000259" key="4">
    <source>
        <dbReference type="Pfam" id="PF07593"/>
    </source>
</evidence>
<name>A0ABT8LB76_9BACT</name>
<evidence type="ECO:0000256" key="2">
    <source>
        <dbReference type="ARBA" id="ARBA00022737"/>
    </source>
</evidence>
<evidence type="ECO:0000313" key="6">
    <source>
        <dbReference type="Proteomes" id="UP001172083"/>
    </source>
</evidence>
<sequence>MRLTKGNIIILVFFQLLIASCELKKGKKLFTLLTPSQSGVEFSNELIETDSANYFLYKSFYMGGGVAIGDVNNDGLQDIYLTGNMVENKLYLNNGDLKFTDITDQAGVGGDNRWMTGVTMADVNNDGWLDIYVCAAGPWPWATRRNLLYINDGKPGDKPTFTESAGIYGIADPGNSTQAVFFDYDLDNDLDLYVINYPIVDTKTGIMNYGELMRLVHPGVSNHLYEYEDGKFKDVTAKAGVMRFGLSLGVSVADFDSDGWPDFYVSNDFATPDYFFFNNGDGTFTNKIEEATNHTSFYGMGVDAADVTNNGLLDILQVDMSPEDNFRSKSNMASMDTEVFWAMVNNGMYYQYMINSLQINMGLNDNGVPQFGEISQLANVSLTDWSWAPLIADFDNDGWKDLFVTNGTRREINNKDFFIEMNKDKQMASHYVDWVNKMPEAKVENYALKNFGGLTLEKVAANWGLNLNGWSNGASYADLDNDGDLDLVVNNIDDYSAVYENNATRKEKSNYLRLEMNGPLGNKFGLGVKITLIHGSQRQFQELTLTRGFQSSVEPVLHFGVGDQHLVEKVIVQWPDKKQQILEHVKANQKLVIDYKNASGKQHAAAAASPQKVFKNITRELGLSYRHTENSFDDFSYQVLMPHKLSQYGPALTVGDVNNDGLDDFFVGGATNQPGKIYVQKETGKFDSLVVDEFIEDKIHEDVDAIFFDANNDGFKDLYVVSGGNEAKAGDRFYQDRLYLNSGKGQFEKTDNALPDIFESGSVVRVADYDDDGDQDLFVGSRFLPRTYPKSGKSFLLRNESTRDKVKFTDVTDEIAKELSTIGMVTDAVFTDINNDEQIDLVLTGEWMPVTIFINQSGYFVDSTDSWGLGNQTGWWSSIMARDFDGDGDIDLIAGNLGENYKYKATEEEPFSLYVNDYDKNDKMDIVLAYMQEGEEYPLRGKQCSSEQIPAISMKFKDYNSFAKATLADVYSTQSLKESMRYQVVNFSTSYLENKGNNFLIHRLEDMAQISSVNAIYADDIDRDGNQDIVLAGNLYGSEVETPRNDASYGLFMTGNGKGGFKAQMPYESGLMIRGEVRKMEKIMLKNRRKAILVARNNEELLIVEVL</sequence>
<keyword evidence="1" id="KW-0732">Signal</keyword>
<dbReference type="Pfam" id="PF13517">
    <property type="entry name" value="FG-GAP_3"/>
    <property type="match status" value="4"/>
</dbReference>
<dbReference type="InterPro" id="IPR028994">
    <property type="entry name" value="Integrin_alpha_N"/>
</dbReference>
<feature type="domain" description="ASPIC/UnbV" evidence="4">
    <location>
        <begin position="525"/>
        <end position="591"/>
    </location>
</feature>
<evidence type="ECO:0000256" key="3">
    <source>
        <dbReference type="ARBA" id="ARBA00023180"/>
    </source>
</evidence>
<proteinExistence type="predicted"/>
<dbReference type="PANTHER" id="PTHR16026:SF0">
    <property type="entry name" value="CARTILAGE ACIDIC PROTEIN 1"/>
    <property type="match status" value="1"/>
</dbReference>
<evidence type="ECO:0000256" key="1">
    <source>
        <dbReference type="ARBA" id="ARBA00022729"/>
    </source>
</evidence>
<reference evidence="5" key="1">
    <citation type="submission" date="2023-06" db="EMBL/GenBank/DDBJ databases">
        <title>Genomic of Agaribacillus aureum.</title>
        <authorList>
            <person name="Wang G."/>
        </authorList>
    </citation>
    <scope>NUCLEOTIDE SEQUENCE</scope>
    <source>
        <strain evidence="5">BMA12</strain>
    </source>
</reference>
<dbReference type="EMBL" id="JAUJEB010000005">
    <property type="protein sequence ID" value="MDN5215002.1"/>
    <property type="molecule type" value="Genomic_DNA"/>
</dbReference>
<dbReference type="InterPro" id="IPR013519">
    <property type="entry name" value="Int_alpha_beta-p"/>
</dbReference>
<dbReference type="InterPro" id="IPR013517">
    <property type="entry name" value="FG-GAP"/>
</dbReference>
<dbReference type="InterPro" id="IPR027039">
    <property type="entry name" value="Crtac1"/>
</dbReference>
<comment type="caution">
    <text evidence="5">The sequence shown here is derived from an EMBL/GenBank/DDBJ whole genome shotgun (WGS) entry which is preliminary data.</text>
</comment>
<dbReference type="PROSITE" id="PS51257">
    <property type="entry name" value="PROKAR_LIPOPROTEIN"/>
    <property type="match status" value="1"/>
</dbReference>
<evidence type="ECO:0000313" key="5">
    <source>
        <dbReference type="EMBL" id="MDN5215002.1"/>
    </source>
</evidence>
<protein>
    <submittedName>
        <fullName evidence="5">VCBS repeat-containing protein</fullName>
    </submittedName>
</protein>
<keyword evidence="6" id="KW-1185">Reference proteome</keyword>
<organism evidence="5 6">
    <name type="scientific">Agaribacillus aureus</name>
    <dbReference type="NCBI Taxonomy" id="3051825"/>
    <lineage>
        <taxon>Bacteria</taxon>
        <taxon>Pseudomonadati</taxon>
        <taxon>Bacteroidota</taxon>
        <taxon>Cytophagia</taxon>
        <taxon>Cytophagales</taxon>
        <taxon>Splendidivirgaceae</taxon>
        <taxon>Agaribacillus</taxon>
    </lineage>
</organism>
<keyword evidence="2" id="KW-0677">Repeat</keyword>
<dbReference type="SUPFAM" id="SSF69318">
    <property type="entry name" value="Integrin alpha N-terminal domain"/>
    <property type="match status" value="2"/>
</dbReference>
<keyword evidence="3" id="KW-0325">Glycoprotein</keyword>
<dbReference type="RefSeq" id="WP_346760340.1">
    <property type="nucleotide sequence ID" value="NZ_JAUJEB010000005.1"/>
</dbReference>
<dbReference type="Gene3D" id="2.130.10.130">
    <property type="entry name" value="Integrin alpha, N-terminal"/>
    <property type="match status" value="3"/>
</dbReference>
<dbReference type="Proteomes" id="UP001172083">
    <property type="component" value="Unassembled WGS sequence"/>
</dbReference>
<dbReference type="PANTHER" id="PTHR16026">
    <property type="entry name" value="CARTILAGE ACIDIC PROTEIN 1"/>
    <property type="match status" value="1"/>
</dbReference>
<dbReference type="Pfam" id="PF07593">
    <property type="entry name" value="UnbV_ASPIC"/>
    <property type="match status" value="1"/>
</dbReference>